<evidence type="ECO:0000313" key="1">
    <source>
        <dbReference type="EMBL" id="KAF2139135.1"/>
    </source>
</evidence>
<dbReference type="AlphaFoldDB" id="A0A6A6B7B9"/>
<dbReference type="RefSeq" id="XP_033394848.1">
    <property type="nucleotide sequence ID" value="XM_033547184.1"/>
</dbReference>
<keyword evidence="2" id="KW-1185">Reference proteome</keyword>
<evidence type="ECO:0000313" key="2">
    <source>
        <dbReference type="Proteomes" id="UP000799438"/>
    </source>
</evidence>
<dbReference type="EMBL" id="ML995494">
    <property type="protein sequence ID" value="KAF2139135.1"/>
    <property type="molecule type" value="Genomic_DNA"/>
</dbReference>
<gene>
    <name evidence="1" type="ORF">K452DRAFT_81315</name>
</gene>
<accession>A0A6A6B7B9</accession>
<sequence length="107" mass="12006">MMEKKGSVLIRQRQPPRRHTCAVGQVNGLQVSRRHRALECSGSSVGIEDTGSCFSSRAGGRSRWKRDMAALKRTGIGDYWDSWRQERSCHGRMAEWVASVAQNVIGM</sequence>
<organism evidence="1 2">
    <name type="scientific">Aplosporella prunicola CBS 121167</name>
    <dbReference type="NCBI Taxonomy" id="1176127"/>
    <lineage>
        <taxon>Eukaryota</taxon>
        <taxon>Fungi</taxon>
        <taxon>Dikarya</taxon>
        <taxon>Ascomycota</taxon>
        <taxon>Pezizomycotina</taxon>
        <taxon>Dothideomycetes</taxon>
        <taxon>Dothideomycetes incertae sedis</taxon>
        <taxon>Botryosphaeriales</taxon>
        <taxon>Aplosporellaceae</taxon>
        <taxon>Aplosporella</taxon>
    </lineage>
</organism>
<reference evidence="1" key="1">
    <citation type="journal article" date="2020" name="Stud. Mycol.">
        <title>101 Dothideomycetes genomes: a test case for predicting lifestyles and emergence of pathogens.</title>
        <authorList>
            <person name="Haridas S."/>
            <person name="Albert R."/>
            <person name="Binder M."/>
            <person name="Bloem J."/>
            <person name="Labutti K."/>
            <person name="Salamov A."/>
            <person name="Andreopoulos B."/>
            <person name="Baker S."/>
            <person name="Barry K."/>
            <person name="Bills G."/>
            <person name="Bluhm B."/>
            <person name="Cannon C."/>
            <person name="Castanera R."/>
            <person name="Culley D."/>
            <person name="Daum C."/>
            <person name="Ezra D."/>
            <person name="Gonzalez J."/>
            <person name="Henrissat B."/>
            <person name="Kuo A."/>
            <person name="Liang C."/>
            <person name="Lipzen A."/>
            <person name="Lutzoni F."/>
            <person name="Magnuson J."/>
            <person name="Mondo S."/>
            <person name="Nolan M."/>
            <person name="Ohm R."/>
            <person name="Pangilinan J."/>
            <person name="Park H.-J."/>
            <person name="Ramirez L."/>
            <person name="Alfaro M."/>
            <person name="Sun H."/>
            <person name="Tritt A."/>
            <person name="Yoshinaga Y."/>
            <person name="Zwiers L.-H."/>
            <person name="Turgeon B."/>
            <person name="Goodwin S."/>
            <person name="Spatafora J."/>
            <person name="Crous P."/>
            <person name="Grigoriev I."/>
        </authorList>
    </citation>
    <scope>NUCLEOTIDE SEQUENCE</scope>
    <source>
        <strain evidence="1">CBS 121167</strain>
    </source>
</reference>
<proteinExistence type="predicted"/>
<protein>
    <submittedName>
        <fullName evidence="1">Uncharacterized protein</fullName>
    </submittedName>
</protein>
<dbReference type="GeneID" id="54304691"/>
<dbReference type="Proteomes" id="UP000799438">
    <property type="component" value="Unassembled WGS sequence"/>
</dbReference>
<name>A0A6A6B7B9_9PEZI</name>